<dbReference type="InterPro" id="IPR012677">
    <property type="entry name" value="Nucleotide-bd_a/b_plait_sf"/>
</dbReference>
<dbReference type="GO" id="GO:0003729">
    <property type="term" value="F:mRNA binding"/>
    <property type="evidence" value="ECO:0007669"/>
    <property type="project" value="TreeGrafter"/>
</dbReference>
<keyword evidence="3" id="KW-0539">Nucleus</keyword>
<dbReference type="CDD" id="cd12288">
    <property type="entry name" value="RRM_La_like_plant"/>
    <property type="match status" value="1"/>
</dbReference>
<dbReference type="EMBL" id="JBAMMX010000010">
    <property type="protein sequence ID" value="KAK6932219.1"/>
    <property type="molecule type" value="Genomic_DNA"/>
</dbReference>
<dbReference type="PANTHER" id="PTHR22792">
    <property type="entry name" value="LUPUS LA PROTEIN-RELATED"/>
    <property type="match status" value="1"/>
</dbReference>
<dbReference type="Gene3D" id="3.30.70.330">
    <property type="match status" value="1"/>
</dbReference>
<dbReference type="SMART" id="SM00715">
    <property type="entry name" value="LA"/>
    <property type="match status" value="1"/>
</dbReference>
<comment type="subcellular location">
    <subcellularLocation>
        <location evidence="1">Nucleus</location>
    </subcellularLocation>
</comment>
<evidence type="ECO:0000259" key="7">
    <source>
        <dbReference type="PROSITE" id="PS50961"/>
    </source>
</evidence>
<dbReference type="Pfam" id="PF00076">
    <property type="entry name" value="RRM_1"/>
    <property type="match status" value="1"/>
</dbReference>
<dbReference type="AlphaFoldDB" id="A0AAN8Z9X2"/>
<reference evidence="8 9" key="1">
    <citation type="submission" date="2023-12" db="EMBL/GenBank/DDBJ databases">
        <title>A high-quality genome assembly for Dillenia turbinata (Dilleniales).</title>
        <authorList>
            <person name="Chanderbali A."/>
        </authorList>
    </citation>
    <scope>NUCLEOTIDE SEQUENCE [LARGE SCALE GENOMIC DNA]</scope>
    <source>
        <strain evidence="8">LSX21</strain>
        <tissue evidence="8">Leaf</tissue>
    </source>
</reference>
<feature type="compositionally biased region" description="Basic and acidic residues" evidence="5">
    <location>
        <begin position="254"/>
        <end position="290"/>
    </location>
</feature>
<evidence type="ECO:0000313" key="8">
    <source>
        <dbReference type="EMBL" id="KAK6932219.1"/>
    </source>
</evidence>
<keyword evidence="2 4" id="KW-0694">RNA-binding</keyword>
<name>A0AAN8Z9X2_9MAGN</name>
<dbReference type="InterPro" id="IPR036388">
    <property type="entry name" value="WH-like_DNA-bd_sf"/>
</dbReference>
<dbReference type="InterPro" id="IPR002344">
    <property type="entry name" value="Lupus_La"/>
</dbReference>
<dbReference type="PROSITE" id="PS50961">
    <property type="entry name" value="HTH_LA"/>
    <property type="match status" value="1"/>
</dbReference>
<evidence type="ECO:0000256" key="3">
    <source>
        <dbReference type="ARBA" id="ARBA00023242"/>
    </source>
</evidence>
<dbReference type="GO" id="GO:0006396">
    <property type="term" value="P:RNA processing"/>
    <property type="evidence" value="ECO:0007669"/>
    <property type="project" value="InterPro"/>
</dbReference>
<protein>
    <submittedName>
        <fullName evidence="8">La-type HTH domain</fullName>
    </submittedName>
</protein>
<dbReference type="Proteomes" id="UP001370490">
    <property type="component" value="Unassembled WGS sequence"/>
</dbReference>
<evidence type="ECO:0000256" key="1">
    <source>
        <dbReference type="ARBA" id="ARBA00004123"/>
    </source>
</evidence>
<dbReference type="InterPro" id="IPR000504">
    <property type="entry name" value="RRM_dom"/>
</dbReference>
<evidence type="ECO:0000256" key="5">
    <source>
        <dbReference type="SAM" id="MobiDB-lite"/>
    </source>
</evidence>
<dbReference type="Gene3D" id="1.10.10.10">
    <property type="entry name" value="Winged helix-like DNA-binding domain superfamily/Winged helix DNA-binding domain"/>
    <property type="match status" value="1"/>
</dbReference>
<dbReference type="InterPro" id="IPR006630">
    <property type="entry name" value="La_HTH"/>
</dbReference>
<dbReference type="SUPFAM" id="SSF46785">
    <property type="entry name" value="Winged helix' DNA-binding domain"/>
    <property type="match status" value="1"/>
</dbReference>
<dbReference type="SUPFAM" id="SSF54928">
    <property type="entry name" value="RNA-binding domain, RBD"/>
    <property type="match status" value="1"/>
</dbReference>
<proteinExistence type="predicted"/>
<dbReference type="InterPro" id="IPR034878">
    <property type="entry name" value="La-rel_plant_RRM"/>
</dbReference>
<dbReference type="InterPro" id="IPR045180">
    <property type="entry name" value="La_dom_prot"/>
</dbReference>
<dbReference type="GO" id="GO:1990904">
    <property type="term" value="C:ribonucleoprotein complex"/>
    <property type="evidence" value="ECO:0007669"/>
    <property type="project" value="InterPro"/>
</dbReference>
<accession>A0AAN8Z9X2</accession>
<dbReference type="PRINTS" id="PR00302">
    <property type="entry name" value="LUPUSLA"/>
</dbReference>
<feature type="domain" description="RRM" evidence="6">
    <location>
        <begin position="147"/>
        <end position="239"/>
    </location>
</feature>
<feature type="compositionally biased region" description="Low complexity" evidence="5">
    <location>
        <begin position="305"/>
        <end position="319"/>
    </location>
</feature>
<dbReference type="InterPro" id="IPR036390">
    <property type="entry name" value="WH_DNA-bd_sf"/>
</dbReference>
<comment type="caution">
    <text evidence="8">The sequence shown here is derived from an EMBL/GenBank/DDBJ whole genome shotgun (WGS) entry which is preliminary data.</text>
</comment>
<evidence type="ECO:0000259" key="6">
    <source>
        <dbReference type="PROSITE" id="PS50102"/>
    </source>
</evidence>
<dbReference type="InterPro" id="IPR035979">
    <property type="entry name" value="RBD_domain_sf"/>
</dbReference>
<evidence type="ECO:0000256" key="4">
    <source>
        <dbReference type="PROSITE-ProRule" id="PRU00332"/>
    </source>
</evidence>
<keyword evidence="9" id="KW-1185">Reference proteome</keyword>
<organism evidence="8 9">
    <name type="scientific">Dillenia turbinata</name>
    <dbReference type="NCBI Taxonomy" id="194707"/>
    <lineage>
        <taxon>Eukaryota</taxon>
        <taxon>Viridiplantae</taxon>
        <taxon>Streptophyta</taxon>
        <taxon>Embryophyta</taxon>
        <taxon>Tracheophyta</taxon>
        <taxon>Spermatophyta</taxon>
        <taxon>Magnoliopsida</taxon>
        <taxon>eudicotyledons</taxon>
        <taxon>Gunneridae</taxon>
        <taxon>Pentapetalae</taxon>
        <taxon>Dilleniales</taxon>
        <taxon>Dilleniaceae</taxon>
        <taxon>Dillenia</taxon>
    </lineage>
</organism>
<feature type="region of interest" description="Disordered" evidence="5">
    <location>
        <begin position="31"/>
        <end position="52"/>
    </location>
</feature>
<gene>
    <name evidence="8" type="ORF">RJ641_001843</name>
</gene>
<evidence type="ECO:0000313" key="9">
    <source>
        <dbReference type="Proteomes" id="UP001370490"/>
    </source>
</evidence>
<feature type="domain" description="HTH La-type RNA-binding" evidence="7">
    <location>
        <begin position="50"/>
        <end position="141"/>
    </location>
</feature>
<dbReference type="Pfam" id="PF05383">
    <property type="entry name" value="La"/>
    <property type="match status" value="1"/>
</dbReference>
<dbReference type="PANTHER" id="PTHR22792:SF159">
    <property type="entry name" value="LA-RELATED PROTEIN 1B-RELATED"/>
    <property type="match status" value="1"/>
</dbReference>
<sequence>MEDEVNQVEAVVEETVVNLLSSPPVDDSACEVESLPSDDHVDNHPDTVAVSSSDDLEDKIVKQVEYYFSEENVSAKNFYKKYVRTNKEGFVPIEAIASFRKMKKLTRDIPFITNALRKSSLLALNLEGTMVKSLHPLSFLPKEPKFCTVLVENLPGDHSKENIQKIFGQAGNIKSISICDPHSIEESTNVVKVGSLISGKVHTLVEYDSVEAAEKAVATLNDAEDWRNGMRVVLLSNRLRRGSEKNSKVPTSEAARDEGCHNPSNHHETADDGDGRHLPKEKPKEKDGWRNRTHGRSRVQTSRVTTGHGHGTLSSSLGTEHMKPPPGPRMPDGTRGFTMGRGRSAVPSPN</sequence>
<dbReference type="GO" id="GO:0005634">
    <property type="term" value="C:nucleus"/>
    <property type="evidence" value="ECO:0007669"/>
    <property type="project" value="UniProtKB-SubCell"/>
</dbReference>
<evidence type="ECO:0000256" key="2">
    <source>
        <dbReference type="ARBA" id="ARBA00022884"/>
    </source>
</evidence>
<dbReference type="PROSITE" id="PS50102">
    <property type="entry name" value="RRM"/>
    <property type="match status" value="1"/>
</dbReference>
<feature type="region of interest" description="Disordered" evidence="5">
    <location>
        <begin position="241"/>
        <end position="350"/>
    </location>
</feature>